<dbReference type="Proteomes" id="UP001201812">
    <property type="component" value="Unassembled WGS sequence"/>
</dbReference>
<organism evidence="1 2">
    <name type="scientific">Ditylenchus destructor</name>
    <dbReference type="NCBI Taxonomy" id="166010"/>
    <lineage>
        <taxon>Eukaryota</taxon>
        <taxon>Metazoa</taxon>
        <taxon>Ecdysozoa</taxon>
        <taxon>Nematoda</taxon>
        <taxon>Chromadorea</taxon>
        <taxon>Rhabditida</taxon>
        <taxon>Tylenchina</taxon>
        <taxon>Tylenchomorpha</taxon>
        <taxon>Sphaerularioidea</taxon>
        <taxon>Anguinidae</taxon>
        <taxon>Anguininae</taxon>
        <taxon>Ditylenchus</taxon>
    </lineage>
</organism>
<evidence type="ECO:0000313" key="2">
    <source>
        <dbReference type="Proteomes" id="UP001201812"/>
    </source>
</evidence>
<comment type="caution">
    <text evidence="1">The sequence shown here is derived from an EMBL/GenBank/DDBJ whole genome shotgun (WGS) entry which is preliminary data.</text>
</comment>
<protein>
    <submittedName>
        <fullName evidence="1">Uncharacterized protein</fullName>
    </submittedName>
</protein>
<proteinExistence type="predicted"/>
<gene>
    <name evidence="1" type="ORF">DdX_16694</name>
</gene>
<accession>A0AAD4MT58</accession>
<sequence>MVPQEDRRAESIILRLQWRVATRVGMRECVKGGDVQRGHTKKKGISTRCNALIMLCLQSALQRVDL</sequence>
<dbReference type="EMBL" id="JAKKPZ010000144">
    <property type="protein sequence ID" value="KAI1700483.1"/>
    <property type="molecule type" value="Genomic_DNA"/>
</dbReference>
<reference evidence="1" key="1">
    <citation type="submission" date="2022-01" db="EMBL/GenBank/DDBJ databases">
        <title>Genome Sequence Resource for Two Populations of Ditylenchus destructor, the Migratory Endoparasitic Phytonematode.</title>
        <authorList>
            <person name="Zhang H."/>
            <person name="Lin R."/>
            <person name="Xie B."/>
        </authorList>
    </citation>
    <scope>NUCLEOTIDE SEQUENCE</scope>
    <source>
        <strain evidence="1">BazhouSP</strain>
    </source>
</reference>
<keyword evidence="2" id="KW-1185">Reference proteome</keyword>
<dbReference type="AlphaFoldDB" id="A0AAD4MT58"/>
<evidence type="ECO:0000313" key="1">
    <source>
        <dbReference type="EMBL" id="KAI1700483.1"/>
    </source>
</evidence>
<name>A0AAD4MT58_9BILA</name>